<evidence type="ECO:0000256" key="5">
    <source>
        <dbReference type="ARBA" id="ARBA00023242"/>
    </source>
</evidence>
<keyword evidence="3" id="KW-0235">DNA replication</keyword>
<evidence type="ECO:0000256" key="2">
    <source>
        <dbReference type="ARBA" id="ARBA00010840"/>
    </source>
</evidence>
<name>A0A9P9D1G0_9PLEO</name>
<evidence type="ECO:0000256" key="3">
    <source>
        <dbReference type="ARBA" id="ARBA00022705"/>
    </source>
</evidence>
<comment type="similarity">
    <text evidence="2">Belongs to the ORC6 family.</text>
</comment>
<keyword evidence="5" id="KW-0539">Nucleus</keyword>
<feature type="compositionally biased region" description="Basic residues" evidence="6">
    <location>
        <begin position="131"/>
        <end position="141"/>
    </location>
</feature>
<feature type="region of interest" description="Disordered" evidence="6">
    <location>
        <begin position="95"/>
        <end position="149"/>
    </location>
</feature>
<dbReference type="GO" id="GO:0005664">
    <property type="term" value="C:nuclear origin of replication recognition complex"/>
    <property type="evidence" value="ECO:0007669"/>
    <property type="project" value="InterPro"/>
</dbReference>
<evidence type="ECO:0000259" key="7">
    <source>
        <dbReference type="Pfam" id="PF05460"/>
    </source>
</evidence>
<feature type="domain" description="ORC6 first cyclin-like" evidence="7">
    <location>
        <begin position="10"/>
        <end position="94"/>
    </location>
</feature>
<evidence type="ECO:0000256" key="6">
    <source>
        <dbReference type="SAM" id="MobiDB-lite"/>
    </source>
</evidence>
<evidence type="ECO:0000313" key="9">
    <source>
        <dbReference type="Proteomes" id="UP000700596"/>
    </source>
</evidence>
<dbReference type="GO" id="GO:0003677">
    <property type="term" value="F:DNA binding"/>
    <property type="evidence" value="ECO:0007669"/>
    <property type="project" value="UniProtKB-KW"/>
</dbReference>
<comment type="subcellular location">
    <subcellularLocation>
        <location evidence="1">Nucleus</location>
    </subcellularLocation>
</comment>
<gene>
    <name evidence="8" type="ORF">B0J11DRAFT_562627</name>
</gene>
<protein>
    <submittedName>
        <fullName evidence="8">Origin recognition complex subunit 6-domain-containing protein</fullName>
    </submittedName>
</protein>
<dbReference type="EMBL" id="JAGMWT010000026">
    <property type="protein sequence ID" value="KAH7110858.1"/>
    <property type="molecule type" value="Genomic_DNA"/>
</dbReference>
<sequence>MNKSTISQALTGLLPTLNGPLPPELVDLGVSLLARSRSAAQTLKQDEEIARPYACAQLACERLKKRLNLPPITSRPPCPPRIYKKLYTYLESALPASNSSRSTDPETPRKSKSAPSTSARNTPKTPLSARKTPRSVARHGGRSRDPPEWTMPAIRSLLKAFKYPAAAPHVYTGVESTLPLLAMMDAAASANAPETPSKRPRRTTTQPSSTSDELSDARILTLVSVILFFVLSRMQDQDLTPEQFGDWQNKAVETAVEIKEEVEKEEVLTGISELLPVAQAEGWLNMEWYLNVEPVADGDVEGDEMEGVEMSNVRKSLKDAFGGRSEHIGLGTMIQDATDYLSEGQKADYERWKEGILARVEQIEAAS</sequence>
<keyword evidence="4" id="KW-0238">DNA-binding</keyword>
<keyword evidence="9" id="KW-1185">Reference proteome</keyword>
<proteinExistence type="inferred from homology"/>
<dbReference type="Proteomes" id="UP000700596">
    <property type="component" value="Unassembled WGS sequence"/>
</dbReference>
<feature type="region of interest" description="Disordered" evidence="6">
    <location>
        <begin position="189"/>
        <end position="214"/>
    </location>
</feature>
<comment type="caution">
    <text evidence="8">The sequence shown here is derived from an EMBL/GenBank/DDBJ whole genome shotgun (WGS) entry which is preliminary data.</text>
</comment>
<dbReference type="GO" id="GO:0006260">
    <property type="term" value="P:DNA replication"/>
    <property type="evidence" value="ECO:0007669"/>
    <property type="project" value="UniProtKB-KW"/>
</dbReference>
<dbReference type="AlphaFoldDB" id="A0A9P9D1G0"/>
<organism evidence="8 9">
    <name type="scientific">Dendryphion nanum</name>
    <dbReference type="NCBI Taxonomy" id="256645"/>
    <lineage>
        <taxon>Eukaryota</taxon>
        <taxon>Fungi</taxon>
        <taxon>Dikarya</taxon>
        <taxon>Ascomycota</taxon>
        <taxon>Pezizomycotina</taxon>
        <taxon>Dothideomycetes</taxon>
        <taxon>Pleosporomycetidae</taxon>
        <taxon>Pleosporales</taxon>
        <taxon>Torulaceae</taxon>
        <taxon>Dendryphion</taxon>
    </lineage>
</organism>
<evidence type="ECO:0000256" key="1">
    <source>
        <dbReference type="ARBA" id="ARBA00004123"/>
    </source>
</evidence>
<reference evidence="8" key="1">
    <citation type="journal article" date="2021" name="Nat. Commun.">
        <title>Genetic determinants of endophytism in the Arabidopsis root mycobiome.</title>
        <authorList>
            <person name="Mesny F."/>
            <person name="Miyauchi S."/>
            <person name="Thiergart T."/>
            <person name="Pickel B."/>
            <person name="Atanasova L."/>
            <person name="Karlsson M."/>
            <person name="Huettel B."/>
            <person name="Barry K.W."/>
            <person name="Haridas S."/>
            <person name="Chen C."/>
            <person name="Bauer D."/>
            <person name="Andreopoulos W."/>
            <person name="Pangilinan J."/>
            <person name="LaButti K."/>
            <person name="Riley R."/>
            <person name="Lipzen A."/>
            <person name="Clum A."/>
            <person name="Drula E."/>
            <person name="Henrissat B."/>
            <person name="Kohler A."/>
            <person name="Grigoriev I.V."/>
            <person name="Martin F.M."/>
            <person name="Hacquard S."/>
        </authorList>
    </citation>
    <scope>NUCLEOTIDE SEQUENCE</scope>
    <source>
        <strain evidence="8">MPI-CAGE-CH-0243</strain>
    </source>
</reference>
<evidence type="ECO:0000256" key="4">
    <source>
        <dbReference type="ARBA" id="ARBA00023125"/>
    </source>
</evidence>
<dbReference type="Pfam" id="PF05460">
    <property type="entry name" value="ORC6"/>
    <property type="match status" value="1"/>
</dbReference>
<feature type="compositionally biased region" description="Polar residues" evidence="6">
    <location>
        <begin position="113"/>
        <end position="125"/>
    </location>
</feature>
<evidence type="ECO:0000313" key="8">
    <source>
        <dbReference type="EMBL" id="KAH7110858.1"/>
    </source>
</evidence>
<dbReference type="OrthoDB" id="5367324at2759"/>
<dbReference type="InterPro" id="IPR008721">
    <property type="entry name" value="ORC6_cyclin_first"/>
</dbReference>
<accession>A0A9P9D1G0</accession>